<dbReference type="GO" id="GO:0005634">
    <property type="term" value="C:nucleus"/>
    <property type="evidence" value="ECO:0007669"/>
    <property type="project" value="TreeGrafter"/>
</dbReference>
<evidence type="ECO:0000259" key="8">
    <source>
        <dbReference type="PROSITE" id="PS51194"/>
    </source>
</evidence>
<dbReference type="EMBL" id="JOJR01000002">
    <property type="protein sequence ID" value="RCN53253.1"/>
    <property type="molecule type" value="Genomic_DNA"/>
</dbReference>
<keyword evidence="4" id="KW-0862">Zinc</keyword>
<evidence type="ECO:0000259" key="7">
    <source>
        <dbReference type="PROSITE" id="PS50089"/>
    </source>
</evidence>
<dbReference type="InterPro" id="IPR014001">
    <property type="entry name" value="Helicase_ATP-bd"/>
</dbReference>
<dbReference type="GO" id="GO:0008270">
    <property type="term" value="F:zinc ion binding"/>
    <property type="evidence" value="ECO:0007669"/>
    <property type="project" value="UniProtKB-KW"/>
</dbReference>
<dbReference type="STRING" id="29170.A0A368H9G4"/>
<evidence type="ECO:0000256" key="5">
    <source>
        <dbReference type="PROSITE-ProRule" id="PRU00175"/>
    </source>
</evidence>
<dbReference type="GO" id="GO:0005524">
    <property type="term" value="F:ATP binding"/>
    <property type="evidence" value="ECO:0007669"/>
    <property type="project" value="InterPro"/>
</dbReference>
<evidence type="ECO:0000313" key="9">
    <source>
        <dbReference type="EMBL" id="RCN53253.1"/>
    </source>
</evidence>
<dbReference type="InterPro" id="IPR000330">
    <property type="entry name" value="SNF2_N"/>
</dbReference>
<keyword evidence="10" id="KW-1185">Reference proteome</keyword>
<keyword evidence="1" id="KW-0479">Metal-binding</keyword>
<dbReference type="SMART" id="SM00490">
    <property type="entry name" value="HELICc"/>
    <property type="match status" value="1"/>
</dbReference>
<dbReference type="SMART" id="SM00487">
    <property type="entry name" value="DEXDc"/>
    <property type="match status" value="1"/>
</dbReference>
<dbReference type="CDD" id="cd18793">
    <property type="entry name" value="SF2_C_SNF"/>
    <property type="match status" value="1"/>
</dbReference>
<reference evidence="9 10" key="1">
    <citation type="submission" date="2014-10" db="EMBL/GenBank/DDBJ databases">
        <title>Draft genome of the hookworm Ancylostoma caninum.</title>
        <authorList>
            <person name="Mitreva M."/>
        </authorList>
    </citation>
    <scope>NUCLEOTIDE SEQUENCE [LARGE SCALE GENOMIC DNA]</scope>
    <source>
        <strain evidence="9 10">Baltimore</strain>
    </source>
</reference>
<dbReference type="PROSITE" id="PS00518">
    <property type="entry name" value="ZF_RING_1"/>
    <property type="match status" value="1"/>
</dbReference>
<gene>
    <name evidence="9" type="ORF">ANCCAN_00313</name>
</gene>
<dbReference type="GO" id="GO:0016787">
    <property type="term" value="F:hydrolase activity"/>
    <property type="evidence" value="ECO:0007669"/>
    <property type="project" value="UniProtKB-KW"/>
</dbReference>
<evidence type="ECO:0000256" key="6">
    <source>
        <dbReference type="SAM" id="MobiDB-lite"/>
    </source>
</evidence>
<evidence type="ECO:0000256" key="1">
    <source>
        <dbReference type="ARBA" id="ARBA00022723"/>
    </source>
</evidence>
<dbReference type="GO" id="GO:0061630">
    <property type="term" value="F:ubiquitin protein ligase activity"/>
    <property type="evidence" value="ECO:0007669"/>
    <property type="project" value="TreeGrafter"/>
</dbReference>
<organism evidence="9 10">
    <name type="scientific">Ancylostoma caninum</name>
    <name type="common">Dog hookworm</name>
    <dbReference type="NCBI Taxonomy" id="29170"/>
    <lineage>
        <taxon>Eukaryota</taxon>
        <taxon>Metazoa</taxon>
        <taxon>Ecdysozoa</taxon>
        <taxon>Nematoda</taxon>
        <taxon>Chromadorea</taxon>
        <taxon>Rhabditida</taxon>
        <taxon>Rhabditina</taxon>
        <taxon>Rhabditomorpha</taxon>
        <taxon>Strongyloidea</taxon>
        <taxon>Ancylostomatidae</taxon>
        <taxon>Ancylostomatinae</taxon>
        <taxon>Ancylostoma</taxon>
    </lineage>
</organism>
<dbReference type="GO" id="GO:0006974">
    <property type="term" value="P:DNA damage response"/>
    <property type="evidence" value="ECO:0007669"/>
    <property type="project" value="TreeGrafter"/>
</dbReference>
<dbReference type="OrthoDB" id="423559at2759"/>
<dbReference type="Gene3D" id="3.30.40.10">
    <property type="entry name" value="Zinc/RING finger domain, C3HC4 (zinc finger)"/>
    <property type="match status" value="1"/>
</dbReference>
<dbReference type="InterPro" id="IPR049730">
    <property type="entry name" value="SNF2/RAD54-like_C"/>
</dbReference>
<name>A0A368H9G4_ANCCA</name>
<evidence type="ECO:0000256" key="4">
    <source>
        <dbReference type="ARBA" id="ARBA00022833"/>
    </source>
</evidence>
<dbReference type="PROSITE" id="PS50089">
    <property type="entry name" value="ZF_RING_2"/>
    <property type="match status" value="1"/>
</dbReference>
<feature type="region of interest" description="Disordered" evidence="6">
    <location>
        <begin position="325"/>
        <end position="346"/>
    </location>
</feature>
<dbReference type="PANTHER" id="PTHR45865">
    <property type="entry name" value="E3 UBIQUITIN-PROTEIN LIGASE SHPRH FAMILY MEMBER"/>
    <property type="match status" value="1"/>
</dbReference>
<dbReference type="InterPro" id="IPR001650">
    <property type="entry name" value="Helicase_C-like"/>
</dbReference>
<feature type="domain" description="RING-type" evidence="7">
    <location>
        <begin position="1198"/>
        <end position="1247"/>
    </location>
</feature>
<dbReference type="Gene3D" id="3.40.50.300">
    <property type="entry name" value="P-loop containing nucleotide triphosphate hydrolases"/>
    <property type="match status" value="1"/>
</dbReference>
<keyword evidence="2 5" id="KW-0863">Zinc-finger</keyword>
<dbReference type="Pfam" id="PF00271">
    <property type="entry name" value="Helicase_C"/>
    <property type="match status" value="1"/>
</dbReference>
<dbReference type="SUPFAM" id="SSF52540">
    <property type="entry name" value="P-loop containing nucleoside triphosphate hydrolases"/>
    <property type="match status" value="2"/>
</dbReference>
<evidence type="ECO:0000313" key="10">
    <source>
        <dbReference type="Proteomes" id="UP000252519"/>
    </source>
</evidence>
<dbReference type="InterPro" id="IPR001841">
    <property type="entry name" value="Znf_RING"/>
</dbReference>
<accession>A0A368H9G4</accession>
<evidence type="ECO:0000256" key="2">
    <source>
        <dbReference type="ARBA" id="ARBA00022771"/>
    </source>
</evidence>
<dbReference type="Proteomes" id="UP000252519">
    <property type="component" value="Unassembled WGS sequence"/>
</dbReference>
<feature type="domain" description="Helicase C-terminal" evidence="8">
    <location>
        <begin position="1277"/>
        <end position="1429"/>
    </location>
</feature>
<dbReference type="SUPFAM" id="SSF57850">
    <property type="entry name" value="RING/U-box"/>
    <property type="match status" value="1"/>
</dbReference>
<dbReference type="GO" id="GO:0000209">
    <property type="term" value="P:protein polyubiquitination"/>
    <property type="evidence" value="ECO:0007669"/>
    <property type="project" value="TreeGrafter"/>
</dbReference>
<comment type="caution">
    <text evidence="9">The sequence shown here is derived from an EMBL/GenBank/DDBJ whole genome shotgun (WGS) entry which is preliminary data.</text>
</comment>
<dbReference type="InterPro" id="IPR017907">
    <property type="entry name" value="Znf_RING_CS"/>
</dbReference>
<keyword evidence="3" id="KW-0378">Hydrolase</keyword>
<feature type="compositionally biased region" description="Basic and acidic residues" evidence="6">
    <location>
        <begin position="799"/>
        <end position="808"/>
    </location>
</feature>
<dbReference type="PANTHER" id="PTHR45865:SF1">
    <property type="entry name" value="E3 UBIQUITIN-PROTEIN LIGASE SHPRH"/>
    <property type="match status" value="1"/>
</dbReference>
<feature type="compositionally biased region" description="Basic and acidic residues" evidence="6">
    <location>
        <begin position="327"/>
        <end position="337"/>
    </location>
</feature>
<dbReference type="InterPro" id="IPR013083">
    <property type="entry name" value="Znf_RING/FYVE/PHD"/>
</dbReference>
<protein>
    <submittedName>
        <fullName evidence="9">Protein, SNF2 family</fullName>
    </submittedName>
</protein>
<proteinExistence type="predicted"/>
<dbReference type="InterPro" id="IPR038718">
    <property type="entry name" value="SNF2-like_sf"/>
</dbReference>
<evidence type="ECO:0000256" key="3">
    <source>
        <dbReference type="ARBA" id="ARBA00022801"/>
    </source>
</evidence>
<feature type="region of interest" description="Disordered" evidence="6">
    <location>
        <begin position="799"/>
        <end position="829"/>
    </location>
</feature>
<dbReference type="PROSITE" id="PS51194">
    <property type="entry name" value="HELICASE_CTER"/>
    <property type="match status" value="1"/>
</dbReference>
<dbReference type="InterPro" id="IPR027417">
    <property type="entry name" value="P-loop_NTPase"/>
</dbReference>
<sequence length="1450" mass="166335">MDDSADPDGVGASSASLELEPCDGWDDVEQKFVPFFMARRAVLSCHHYHSPANQLLYLGTIDAGEIPSKIEDSVLGADKQMYIETPLLEDNFVWLYTRKSDKNLKKTGGKSSRAQHGLVSFMRIKPSHEAELFLMYPAEAYSSCGFEVRWSVDDGQLFVHVYLKESSAKDLNIAHRAVEIRTLTLEKYTNLWVEKPVIGGRENFDAFFKTIREQRRDPPSCKLRLDRISTTLLPFQKDAVNFMINKESYAPVDRKELLRQVKLAIALPEDDDIQYFPCLGIFVRCSSDQIPFTDEIQGGILADEMGLGKTVELLALILSNTQNVQDTKSERENKEESSGSAVCQSPTDKDVAATLEFLTSSVVATADTGYLSPPKKRFRSTFPNNKTSRKDSVACSMCSVKYNMREVHWSREYEEEGRLFTCPQCIEDNNMDFDVSATLIIVPESLLHQWYEEIRRHCKDEVVVDIYYGVGTEGYKHPIYINTCNIVLCTYETLQKEIFYVPWNSPSKELRKRPRGNIEKHPSPLLAVNFLRICLDESQLVESKVKAAAKMCSLLRARNHWCVSGTPLSKSVNDLYGLICFLGLFPYYIDAVWEHYVFNPWTIGQKEAMVNLMTQLLWRNTKEDVADQLDNIIRRDRLIELSFSPIEERLYSAKIESSKEKMRALMDSLLHNNNPDTPLSFLPSATVDAIFAIINDVRISILAGESHKRRKDLNCISDFRMFSPKLIFRKLFEDARTTIVQRHREMVANRNALAGIYMLLGDETGALNWYKQAYSIHEEQKELNRLLGLVEDVQENPDDMKEELKEDEGGPLNATDPLNANEEEAEVGENKPYKPLEIDSLQIIHIARNVKELALTLEEARKFMETSDLVQLEERYHRRFTRVEVAMVAKAKRRWCELDRKWREIDGKFDVARMSYVIMLDSLAGTCAFKEFEGAMPFLRKPKQDTPLTAYDFLLSFDEEMLSLRRIFTKYREMLQLMLLPFQPKTMDGDVLVTEETLVPPRSDLEEFTDMLACCHNTWLPMDLIDGLPASQHFLPFPPVTTCMRCKVEALLSQISVDLSRRGKGWHEGLLARMYRVCRSDVMTVVHPFYELLLKWLTLVEKMIRIGREMTTFVQEWVNRERELVMGAMRFQFGMKISIPYLPRPLPLSADTLDIAIAIYDRTETVAAKALSSSLSALRYLNTLQRENSTDPEMVRECPCCYMELNEIWIVFPCAHIICASCMKKLKSYALLLMPSHQNKVRCITCRQVFPIDATMYVVDKKDDLIPGVRLTVKFEQIIRHLKKLIEEDSTNKILVFTSIATAIPPFAALLKLLKLPFAVLDRGSKSKILSKFRSDPELKARFFNIILVMPLRMGANGLNLTQANHVVFMEPITEMSVFAQAVGRIDRIGQRRAITVHNFVVKGSIEEEIYGIVNRGYEQSKWTLNTLREVFGIQPRNLAETDDILLAEL</sequence>
<dbReference type="Gene3D" id="3.40.50.10810">
    <property type="entry name" value="Tandem AAA-ATPase domain"/>
    <property type="match status" value="2"/>
</dbReference>
<dbReference type="InterPro" id="IPR052583">
    <property type="entry name" value="ATP-helicase/E3_Ub-Ligase"/>
</dbReference>
<dbReference type="Pfam" id="PF00176">
    <property type="entry name" value="SNF2-rel_dom"/>
    <property type="match status" value="1"/>
</dbReference>